<dbReference type="PANTHER" id="PTHR45932">
    <property type="entry name" value="PATELLIN-1"/>
    <property type="match status" value="1"/>
</dbReference>
<gene>
    <name evidence="7" type="ORF">F3Y22_tig00110328pilonHSYRG00533</name>
</gene>
<name>A0A6A3AZ72_HIBSY</name>
<dbReference type="CDD" id="cd00170">
    <property type="entry name" value="SEC14"/>
    <property type="match status" value="1"/>
</dbReference>
<dbReference type="InterPro" id="IPR044834">
    <property type="entry name" value="PATL"/>
</dbReference>
<evidence type="ECO:0000313" key="7">
    <source>
        <dbReference type="EMBL" id="KAE8709811.1"/>
    </source>
</evidence>
<evidence type="ECO:0000256" key="2">
    <source>
        <dbReference type="ARBA" id="ARBA00022618"/>
    </source>
</evidence>
<dbReference type="GO" id="GO:0008289">
    <property type="term" value="F:lipid binding"/>
    <property type="evidence" value="ECO:0007669"/>
    <property type="project" value="UniProtKB-KW"/>
</dbReference>
<evidence type="ECO:0000256" key="3">
    <source>
        <dbReference type="ARBA" id="ARBA00023121"/>
    </source>
</evidence>
<dbReference type="Proteomes" id="UP000436088">
    <property type="component" value="Unassembled WGS sequence"/>
</dbReference>
<evidence type="ECO:0000259" key="5">
    <source>
        <dbReference type="PROSITE" id="PS50191"/>
    </source>
</evidence>
<protein>
    <submittedName>
        <fullName evidence="7">Patellin-5</fullName>
    </submittedName>
</protein>
<sequence>MHGIDRGHLVCYNVYGEFQNKVLYQNTFADEEKRSKFLKKCIHKFDFCPNDINTILQVIDLKNFPGSSKELRQALNLLQKNYPEFVAKQVFINVPWWYLAFVRMISPSLSRRIKSKFVFAGPSISAETLIKYIAPEQVPAQYGGMNRDGEEEFTIVDVVTDVTIKHIIEFPITNKSNLVWELRVVGWDVKYGAEFMPTAEDGYAVIMSETRKVSSADETVISGSFQTSKPGKVVLTIYNQTFKKKLLYRSKTKAYSY</sequence>
<dbReference type="Gene3D" id="3.40.525.10">
    <property type="entry name" value="CRAL-TRIO lipid binding domain"/>
    <property type="match status" value="1"/>
</dbReference>
<keyword evidence="2" id="KW-0132">Cell division</keyword>
<comment type="caution">
    <text evidence="7">The sequence shown here is derived from an EMBL/GenBank/DDBJ whole genome shotgun (WGS) entry which is preliminary data.</text>
</comment>
<dbReference type="Pfam" id="PF25099">
    <property type="entry name" value="GOLD_PATL1_C"/>
    <property type="match status" value="1"/>
</dbReference>
<evidence type="ECO:0000256" key="4">
    <source>
        <dbReference type="ARBA" id="ARBA00023306"/>
    </source>
</evidence>
<reference evidence="7" key="1">
    <citation type="submission" date="2019-09" db="EMBL/GenBank/DDBJ databases">
        <title>Draft genome information of white flower Hibiscus syriacus.</title>
        <authorList>
            <person name="Kim Y.-M."/>
        </authorList>
    </citation>
    <scope>NUCLEOTIDE SEQUENCE [LARGE SCALE GENOMIC DNA]</scope>
    <source>
        <strain evidence="7">YM2019G1</strain>
    </source>
</reference>
<dbReference type="AlphaFoldDB" id="A0A6A3AZ72"/>
<proteinExistence type="inferred from homology"/>
<dbReference type="InterPro" id="IPR056794">
    <property type="entry name" value="PATL1-6_C_GOLD"/>
</dbReference>
<dbReference type="InterPro" id="IPR001251">
    <property type="entry name" value="CRAL-TRIO_dom"/>
</dbReference>
<feature type="domain" description="CRAL-TRIO" evidence="5">
    <location>
        <begin position="45"/>
        <end position="150"/>
    </location>
</feature>
<evidence type="ECO:0000259" key="6">
    <source>
        <dbReference type="PROSITE" id="PS50866"/>
    </source>
</evidence>
<dbReference type="SMART" id="SM00516">
    <property type="entry name" value="SEC14"/>
    <property type="match status" value="1"/>
</dbReference>
<accession>A0A6A3AZ72</accession>
<dbReference type="PROSITE" id="PS50866">
    <property type="entry name" value="GOLD"/>
    <property type="match status" value="1"/>
</dbReference>
<dbReference type="EMBL" id="VEPZ02000934">
    <property type="protein sequence ID" value="KAE8709811.1"/>
    <property type="molecule type" value="Genomic_DNA"/>
</dbReference>
<evidence type="ECO:0000313" key="8">
    <source>
        <dbReference type="Proteomes" id="UP000436088"/>
    </source>
</evidence>
<organism evidence="7 8">
    <name type="scientific">Hibiscus syriacus</name>
    <name type="common">Rose of Sharon</name>
    <dbReference type="NCBI Taxonomy" id="106335"/>
    <lineage>
        <taxon>Eukaryota</taxon>
        <taxon>Viridiplantae</taxon>
        <taxon>Streptophyta</taxon>
        <taxon>Embryophyta</taxon>
        <taxon>Tracheophyta</taxon>
        <taxon>Spermatophyta</taxon>
        <taxon>Magnoliopsida</taxon>
        <taxon>eudicotyledons</taxon>
        <taxon>Gunneridae</taxon>
        <taxon>Pentapetalae</taxon>
        <taxon>rosids</taxon>
        <taxon>malvids</taxon>
        <taxon>Malvales</taxon>
        <taxon>Malvaceae</taxon>
        <taxon>Malvoideae</taxon>
        <taxon>Hibiscus</taxon>
    </lineage>
</organism>
<feature type="domain" description="GOLD" evidence="6">
    <location>
        <begin position="151"/>
        <end position="257"/>
    </location>
</feature>
<dbReference type="InterPro" id="IPR009038">
    <property type="entry name" value="GOLD_dom"/>
</dbReference>
<dbReference type="PROSITE" id="PS50191">
    <property type="entry name" value="CRAL_TRIO"/>
    <property type="match status" value="1"/>
</dbReference>
<dbReference type="InterPro" id="IPR036865">
    <property type="entry name" value="CRAL-TRIO_dom_sf"/>
</dbReference>
<dbReference type="GO" id="GO:0051301">
    <property type="term" value="P:cell division"/>
    <property type="evidence" value="ECO:0007669"/>
    <property type="project" value="UniProtKB-KW"/>
</dbReference>
<comment type="similarity">
    <text evidence="1">Belongs to the patellin family.</text>
</comment>
<dbReference type="Gene3D" id="2.60.120.680">
    <property type="entry name" value="GOLD domain"/>
    <property type="match status" value="1"/>
</dbReference>
<dbReference type="PANTHER" id="PTHR45932:SF27">
    <property type="entry name" value="PATELLIN-2"/>
    <property type="match status" value="1"/>
</dbReference>
<keyword evidence="8" id="KW-1185">Reference proteome</keyword>
<keyword evidence="3" id="KW-0446">Lipid-binding</keyword>
<evidence type="ECO:0000256" key="1">
    <source>
        <dbReference type="ARBA" id="ARBA00007155"/>
    </source>
</evidence>
<dbReference type="SUPFAM" id="SSF52087">
    <property type="entry name" value="CRAL/TRIO domain"/>
    <property type="match status" value="1"/>
</dbReference>
<keyword evidence="4" id="KW-0131">Cell cycle</keyword>
<dbReference type="Pfam" id="PF00650">
    <property type="entry name" value="CRAL_TRIO"/>
    <property type="match status" value="1"/>
</dbReference>